<keyword evidence="7" id="KW-0479">Metal-binding</keyword>
<evidence type="ECO:0000256" key="2">
    <source>
        <dbReference type="ARBA" id="ARBA00001946"/>
    </source>
</evidence>
<evidence type="ECO:0000256" key="9">
    <source>
        <dbReference type="ARBA" id="ARBA00023049"/>
    </source>
</evidence>
<comment type="cofactor">
    <cofactor evidence="1">
        <name>Co(2+)</name>
        <dbReference type="ChEBI" id="CHEBI:48828"/>
    </cofactor>
</comment>
<organism evidence="10 11">
    <name type="scientific">Gracilibacillus marinus</name>
    <dbReference type="NCBI Taxonomy" id="630535"/>
    <lineage>
        <taxon>Bacteria</taxon>
        <taxon>Bacillati</taxon>
        <taxon>Bacillota</taxon>
        <taxon>Bacilli</taxon>
        <taxon>Bacillales</taxon>
        <taxon>Bacillaceae</taxon>
        <taxon>Gracilibacillus</taxon>
    </lineage>
</organism>
<evidence type="ECO:0000256" key="3">
    <source>
        <dbReference type="ARBA" id="ARBA00001947"/>
    </source>
</evidence>
<keyword evidence="6" id="KW-0645">Protease</keyword>
<evidence type="ECO:0000256" key="5">
    <source>
        <dbReference type="ARBA" id="ARBA00022438"/>
    </source>
</evidence>
<reference evidence="11" key="1">
    <citation type="journal article" date="2019" name="Int. J. Syst. Evol. Microbiol.">
        <title>The Global Catalogue of Microorganisms (GCM) 10K type strain sequencing project: providing services to taxonomists for standard genome sequencing and annotation.</title>
        <authorList>
            <consortium name="The Broad Institute Genomics Platform"/>
            <consortium name="The Broad Institute Genome Sequencing Center for Infectious Disease"/>
            <person name="Wu L."/>
            <person name="Ma J."/>
        </authorList>
    </citation>
    <scope>NUCLEOTIDE SEQUENCE [LARGE SCALE GENOMIC DNA]</scope>
    <source>
        <strain evidence="11">KACC 14058</strain>
    </source>
</reference>
<dbReference type="SUPFAM" id="SSF144052">
    <property type="entry name" value="Thermophilic metalloprotease-like"/>
    <property type="match status" value="1"/>
</dbReference>
<evidence type="ECO:0000256" key="7">
    <source>
        <dbReference type="ARBA" id="ARBA00022723"/>
    </source>
</evidence>
<evidence type="ECO:0000313" key="10">
    <source>
        <dbReference type="EMBL" id="MFC4386464.1"/>
    </source>
</evidence>
<comment type="similarity">
    <text evidence="4">Belongs to the peptidase M29 family.</text>
</comment>
<dbReference type="GO" id="GO:0004177">
    <property type="term" value="F:aminopeptidase activity"/>
    <property type="evidence" value="ECO:0007669"/>
    <property type="project" value="UniProtKB-KW"/>
</dbReference>
<dbReference type="EMBL" id="JBHSDV010000001">
    <property type="protein sequence ID" value="MFC4386464.1"/>
    <property type="molecule type" value="Genomic_DNA"/>
</dbReference>
<keyword evidence="5 10" id="KW-0031">Aminopeptidase</keyword>
<evidence type="ECO:0000313" key="11">
    <source>
        <dbReference type="Proteomes" id="UP001595880"/>
    </source>
</evidence>
<name>A0ABV8VS02_9BACI</name>
<dbReference type="RefSeq" id="WP_390195087.1">
    <property type="nucleotide sequence ID" value="NZ_JBHSDV010000001.1"/>
</dbReference>
<sequence>MKNQLEKYAQLALEVGVHLQKGQGLLIQTSIEAVEFVRIVVEKAYQLGASDVHIEWKDDELTYLKMKHAHMDVLETFPDWRKDAFTSMVKDGYAVLNIYGENPDLLKDIDGNRMVAVTKASSVALKEYRDYMMNDRARWSIVGYPTKGWASKIFPDITEEEAVKQLWDEIFRIGRVNTADPIAAWQKHNETLKNAREYLNEKSYKALHFTAPGTDLTIGLTDGHIWHGGAAVAEDGVSFNPNMPTEEVFTMPHKYNVNGVVTSTKPLSFQGQLIENFTLTFKDGKVVDYTCEKGEQALKNLLEADEDGASRLGEVALVPHESPVSESGLIFFNTLFDENASCHIALGKAYPTNIKDGSNMDEAAMDANGVNDSIVHEDFMIGSDKMDIDGITEDGKREAIFRNGTWAITF</sequence>
<evidence type="ECO:0000256" key="1">
    <source>
        <dbReference type="ARBA" id="ARBA00001941"/>
    </source>
</evidence>
<dbReference type="InterPro" id="IPR035097">
    <property type="entry name" value="M29_N-terminal"/>
</dbReference>
<gene>
    <name evidence="10" type="ORF">ACFOZ1_01445</name>
</gene>
<evidence type="ECO:0000256" key="6">
    <source>
        <dbReference type="ARBA" id="ARBA00022670"/>
    </source>
</evidence>
<protein>
    <submittedName>
        <fullName evidence="10">Aminopeptidase</fullName>
    </submittedName>
</protein>
<comment type="caution">
    <text evidence="10">The sequence shown here is derived from an EMBL/GenBank/DDBJ whole genome shotgun (WGS) entry which is preliminary data.</text>
</comment>
<dbReference type="InterPro" id="IPR052170">
    <property type="entry name" value="M29_Exopeptidase"/>
</dbReference>
<proteinExistence type="inferred from homology"/>
<comment type="cofactor">
    <cofactor evidence="2">
        <name>Mg(2+)</name>
        <dbReference type="ChEBI" id="CHEBI:18420"/>
    </cofactor>
</comment>
<evidence type="ECO:0000256" key="4">
    <source>
        <dbReference type="ARBA" id="ARBA00008236"/>
    </source>
</evidence>
<dbReference type="InterPro" id="IPR000787">
    <property type="entry name" value="Peptidase_M29"/>
</dbReference>
<keyword evidence="9" id="KW-0482">Metalloprotease</keyword>
<keyword evidence="11" id="KW-1185">Reference proteome</keyword>
<dbReference type="Proteomes" id="UP001595880">
    <property type="component" value="Unassembled WGS sequence"/>
</dbReference>
<dbReference type="PANTHER" id="PTHR34448">
    <property type="entry name" value="AMINOPEPTIDASE"/>
    <property type="match status" value="1"/>
</dbReference>
<accession>A0ABV8VS02</accession>
<evidence type="ECO:0000256" key="8">
    <source>
        <dbReference type="ARBA" id="ARBA00022801"/>
    </source>
</evidence>
<keyword evidence="8" id="KW-0378">Hydrolase</keyword>
<dbReference type="Pfam" id="PF02073">
    <property type="entry name" value="Peptidase_M29"/>
    <property type="match status" value="1"/>
</dbReference>
<comment type="cofactor">
    <cofactor evidence="3">
        <name>Zn(2+)</name>
        <dbReference type="ChEBI" id="CHEBI:29105"/>
    </cofactor>
</comment>
<dbReference type="PANTHER" id="PTHR34448:SF3">
    <property type="entry name" value="AMINOPEPTIDASE AMPS"/>
    <property type="match status" value="1"/>
</dbReference>
<dbReference type="PRINTS" id="PR00919">
    <property type="entry name" value="THERMOPTASE"/>
</dbReference>
<dbReference type="Gene3D" id="3.40.1830.10">
    <property type="entry name" value="Thermophilic metalloprotease (M29)"/>
    <property type="match status" value="1"/>
</dbReference>